<protein>
    <submittedName>
        <fullName evidence="2">Uncharacterized protein</fullName>
    </submittedName>
</protein>
<accession>A0A1G8YHV1</accession>
<dbReference type="EMBL" id="FNFI01000004">
    <property type="protein sequence ID" value="SDK01974.1"/>
    <property type="molecule type" value="Genomic_DNA"/>
</dbReference>
<dbReference type="AlphaFoldDB" id="A0A1G8YHV1"/>
<gene>
    <name evidence="2" type="ORF">SAMN05216187_104103</name>
</gene>
<sequence>MKKALVIILFLLFVAGIYFNFMHTGSIFTDETAENDTDSTEVANDPQQETESDSTSEENSGEENNSEEEQTENTDALAFNESVIQEKYDERVANNEQLIVDILLPSYYSGDFADRLNEQVNSDSIQFNQIELTGNTTEMSELTVNDNSDVVIMDALQIADYNDEVLPERNLSNLTDAYMNLYNTDKTVILLGNPNAHEHENLAAELESDSEYFTGNDYFYIDNQEVMSDNPYDYDNNQLNPAIEDEMISNISGYLIQ</sequence>
<feature type="region of interest" description="Disordered" evidence="1">
    <location>
        <begin position="32"/>
        <end position="77"/>
    </location>
</feature>
<name>A0A1G8YHV1_9STAP</name>
<dbReference type="OrthoDB" id="2388342at2"/>
<dbReference type="STRING" id="586411.SAMN05216187_104103"/>
<evidence type="ECO:0000256" key="1">
    <source>
        <dbReference type="SAM" id="MobiDB-lite"/>
    </source>
</evidence>
<proteinExistence type="predicted"/>
<evidence type="ECO:0000313" key="3">
    <source>
        <dbReference type="Proteomes" id="UP000242700"/>
    </source>
</evidence>
<dbReference type="Proteomes" id="UP000242700">
    <property type="component" value="Unassembled WGS sequence"/>
</dbReference>
<evidence type="ECO:0000313" key="2">
    <source>
        <dbReference type="EMBL" id="SDK01974.1"/>
    </source>
</evidence>
<reference evidence="3" key="1">
    <citation type="submission" date="2016-10" db="EMBL/GenBank/DDBJ databases">
        <authorList>
            <person name="Varghese N."/>
            <person name="Submissions S."/>
        </authorList>
    </citation>
    <scope>NUCLEOTIDE SEQUENCE [LARGE SCALE GENOMIC DNA]</scope>
    <source>
        <strain evidence="3">CGMCC 1.8911</strain>
    </source>
</reference>
<organism evidence="2 3">
    <name type="scientific">Jeotgalicoccus aerolatus</name>
    <dbReference type="NCBI Taxonomy" id="709510"/>
    <lineage>
        <taxon>Bacteria</taxon>
        <taxon>Bacillati</taxon>
        <taxon>Bacillota</taxon>
        <taxon>Bacilli</taxon>
        <taxon>Bacillales</taxon>
        <taxon>Staphylococcaceae</taxon>
        <taxon>Jeotgalicoccus</taxon>
    </lineage>
</organism>
<dbReference type="RefSeq" id="WP_092596358.1">
    <property type="nucleotide sequence ID" value="NZ_FNFI01000004.1"/>
</dbReference>
<feature type="compositionally biased region" description="Acidic residues" evidence="1">
    <location>
        <begin position="48"/>
        <end position="72"/>
    </location>
</feature>